<reference evidence="1" key="1">
    <citation type="submission" date="2022-04" db="EMBL/GenBank/DDBJ databases">
        <title>Jade perch genome.</title>
        <authorList>
            <person name="Chao B."/>
        </authorList>
    </citation>
    <scope>NUCLEOTIDE SEQUENCE</scope>
    <source>
        <strain evidence="1">CB-2022</strain>
    </source>
</reference>
<dbReference type="EMBL" id="CM041542">
    <property type="protein sequence ID" value="KAI3365361.1"/>
    <property type="molecule type" value="Genomic_DNA"/>
</dbReference>
<sequence>MFDHSSPAWEASRALLRLKQGSRRVVDYAMEFCTLAADSSWNCPAIKDAFVCRLNDIIKDQLAPHEPPEDFKDLVDLAVCIDIRLQERESEHCRVGQRSSEPPGASGGFSIHRSSSVLRSDPDRALPAHQEEPMQLGRTRLTPERCLKEGACFYCKLTGHRVRHHLAGAGFFFVGKKDSSLQPCIDYSALNDITVKNRHPLPLISSAFKQLQQAKIFTKLNLRNAYHLVRIRDGDKWETGFNTPTGHYEYLVMLFRLTNAPAVFQRLGSQNTKPDALACLYDPEPAAKEPEPIPTT</sequence>
<evidence type="ECO:0000313" key="2">
    <source>
        <dbReference type="Proteomes" id="UP000831701"/>
    </source>
</evidence>
<protein>
    <submittedName>
        <fullName evidence="1">Uncharacterized protein</fullName>
    </submittedName>
</protein>
<proteinExistence type="predicted"/>
<accession>A0ACB8WCB1</accession>
<dbReference type="Proteomes" id="UP000831701">
    <property type="component" value="Chromosome 12"/>
</dbReference>
<evidence type="ECO:0000313" key="1">
    <source>
        <dbReference type="EMBL" id="KAI3365361.1"/>
    </source>
</evidence>
<keyword evidence="2" id="KW-1185">Reference proteome</keyword>
<comment type="caution">
    <text evidence="1">The sequence shown here is derived from an EMBL/GenBank/DDBJ whole genome shotgun (WGS) entry which is preliminary data.</text>
</comment>
<name>A0ACB8WCB1_9TELE</name>
<organism evidence="1 2">
    <name type="scientific">Scortum barcoo</name>
    <name type="common">barcoo grunter</name>
    <dbReference type="NCBI Taxonomy" id="214431"/>
    <lineage>
        <taxon>Eukaryota</taxon>
        <taxon>Metazoa</taxon>
        <taxon>Chordata</taxon>
        <taxon>Craniata</taxon>
        <taxon>Vertebrata</taxon>
        <taxon>Euteleostomi</taxon>
        <taxon>Actinopterygii</taxon>
        <taxon>Neopterygii</taxon>
        <taxon>Teleostei</taxon>
        <taxon>Neoteleostei</taxon>
        <taxon>Acanthomorphata</taxon>
        <taxon>Eupercaria</taxon>
        <taxon>Centrarchiformes</taxon>
        <taxon>Terapontoidei</taxon>
        <taxon>Terapontidae</taxon>
        <taxon>Scortum</taxon>
    </lineage>
</organism>
<gene>
    <name evidence="1" type="ORF">L3Q82_010447</name>
</gene>